<keyword evidence="15" id="KW-1185">Reference proteome</keyword>
<dbReference type="PROSITE" id="PS50125">
    <property type="entry name" value="GUANYLATE_CYCLASE_2"/>
    <property type="match status" value="1"/>
</dbReference>
<dbReference type="EMBL" id="KB097070">
    <property type="protein sequence ID" value="ESN99701.1"/>
    <property type="molecule type" value="Genomic_DNA"/>
</dbReference>
<dbReference type="HOGENOM" id="CLU_169356_0_0_1"/>
<sequence length="104" mass="11509">MPKAVFRELYVAQMSNVSILFADIVGFTKMSSNKTAENLVDILNDLFGRFDKICLDSGCEKISTLGDCYYSVSGCPEPRIDHASCCVLMGLLVCRAIVQFDKVE</sequence>
<comment type="catalytic activity">
    <reaction evidence="1">
        <text>ATP = 3',5'-cyclic AMP + diphosphate</text>
        <dbReference type="Rhea" id="RHEA:15389"/>
        <dbReference type="ChEBI" id="CHEBI:30616"/>
        <dbReference type="ChEBI" id="CHEBI:33019"/>
        <dbReference type="ChEBI" id="CHEBI:58165"/>
        <dbReference type="EC" id="4.6.1.1"/>
    </reaction>
</comment>
<dbReference type="SUPFAM" id="SSF55073">
    <property type="entry name" value="Nucleotide cyclase"/>
    <property type="match status" value="1"/>
</dbReference>
<dbReference type="PANTHER" id="PTHR45627:SF8">
    <property type="entry name" value="ADENYLATE CYCLASE TYPE 9"/>
    <property type="match status" value="1"/>
</dbReference>
<evidence type="ECO:0000256" key="9">
    <source>
        <dbReference type="ARBA" id="ARBA00022989"/>
    </source>
</evidence>
<evidence type="ECO:0000256" key="10">
    <source>
        <dbReference type="ARBA" id="ARBA00023136"/>
    </source>
</evidence>
<dbReference type="PANTHER" id="PTHR45627">
    <property type="entry name" value="ADENYLATE CYCLASE TYPE 1"/>
    <property type="match status" value="1"/>
</dbReference>
<evidence type="ECO:0000259" key="12">
    <source>
        <dbReference type="PROSITE" id="PS50125"/>
    </source>
</evidence>
<dbReference type="GeneID" id="20216251"/>
<dbReference type="AlphaFoldDB" id="T1G5A4"/>
<dbReference type="InterPro" id="IPR029787">
    <property type="entry name" value="Nucleotide_cyclase"/>
</dbReference>
<evidence type="ECO:0000256" key="11">
    <source>
        <dbReference type="ARBA" id="ARBA00023239"/>
    </source>
</evidence>
<keyword evidence="5" id="KW-0479">Metal-binding</keyword>
<dbReference type="OrthoDB" id="10035433at2759"/>
<dbReference type="OMA" id="CHVETIG"/>
<evidence type="ECO:0000256" key="6">
    <source>
        <dbReference type="ARBA" id="ARBA00022741"/>
    </source>
</evidence>
<evidence type="ECO:0000256" key="3">
    <source>
        <dbReference type="ARBA" id="ARBA00012201"/>
    </source>
</evidence>
<dbReference type="STRING" id="6412.T1G5A4"/>
<evidence type="ECO:0000256" key="2">
    <source>
        <dbReference type="ARBA" id="ARBA00004141"/>
    </source>
</evidence>
<keyword evidence="6" id="KW-0547">Nucleotide-binding</keyword>
<gene>
    <name evidence="14" type="primary">20216251</name>
    <name evidence="13" type="ORF">HELRODRAFT_83785</name>
</gene>
<evidence type="ECO:0000313" key="15">
    <source>
        <dbReference type="Proteomes" id="UP000015101"/>
    </source>
</evidence>
<keyword evidence="7" id="KW-0067">ATP-binding</keyword>
<keyword evidence="9" id="KW-1133">Transmembrane helix</keyword>
<comment type="subcellular location">
    <subcellularLocation>
        <location evidence="2">Membrane</location>
        <topology evidence="2">Multi-pass membrane protein</topology>
    </subcellularLocation>
</comment>
<evidence type="ECO:0000313" key="14">
    <source>
        <dbReference type="EnsemblMetazoa" id="HelroP83785"/>
    </source>
</evidence>
<dbReference type="GO" id="GO:0016020">
    <property type="term" value="C:membrane"/>
    <property type="evidence" value="ECO:0007669"/>
    <property type="project" value="UniProtKB-SubCell"/>
</dbReference>
<reference evidence="13 15" key="2">
    <citation type="journal article" date="2013" name="Nature">
        <title>Insights into bilaterian evolution from three spiralian genomes.</title>
        <authorList>
            <person name="Simakov O."/>
            <person name="Marletaz F."/>
            <person name="Cho S.J."/>
            <person name="Edsinger-Gonzales E."/>
            <person name="Havlak P."/>
            <person name="Hellsten U."/>
            <person name="Kuo D.H."/>
            <person name="Larsson T."/>
            <person name="Lv J."/>
            <person name="Arendt D."/>
            <person name="Savage R."/>
            <person name="Osoegawa K."/>
            <person name="de Jong P."/>
            <person name="Grimwood J."/>
            <person name="Chapman J.A."/>
            <person name="Shapiro H."/>
            <person name="Aerts A."/>
            <person name="Otillar R.P."/>
            <person name="Terry A.Y."/>
            <person name="Boore J.L."/>
            <person name="Grigoriev I.V."/>
            <person name="Lindberg D.R."/>
            <person name="Seaver E.C."/>
            <person name="Weisblat D.A."/>
            <person name="Putnam N.H."/>
            <person name="Rokhsar D.S."/>
        </authorList>
    </citation>
    <scope>NUCLEOTIDE SEQUENCE</scope>
</reference>
<name>T1G5A4_HELRO</name>
<dbReference type="eggNOG" id="KOG3618">
    <property type="taxonomic scope" value="Eukaryota"/>
</dbReference>
<keyword evidence="11" id="KW-0456">Lyase</keyword>
<organism evidence="14 15">
    <name type="scientific">Helobdella robusta</name>
    <name type="common">Californian leech</name>
    <dbReference type="NCBI Taxonomy" id="6412"/>
    <lineage>
        <taxon>Eukaryota</taxon>
        <taxon>Metazoa</taxon>
        <taxon>Spiralia</taxon>
        <taxon>Lophotrochozoa</taxon>
        <taxon>Annelida</taxon>
        <taxon>Clitellata</taxon>
        <taxon>Hirudinea</taxon>
        <taxon>Rhynchobdellida</taxon>
        <taxon>Glossiphoniidae</taxon>
        <taxon>Helobdella</taxon>
    </lineage>
</organism>
<keyword evidence="8" id="KW-0460">Magnesium</keyword>
<dbReference type="InterPro" id="IPR001054">
    <property type="entry name" value="A/G_cyclase"/>
</dbReference>
<dbReference type="Pfam" id="PF00211">
    <property type="entry name" value="Guanylate_cyc"/>
    <property type="match status" value="1"/>
</dbReference>
<evidence type="ECO:0000256" key="7">
    <source>
        <dbReference type="ARBA" id="ARBA00022840"/>
    </source>
</evidence>
<dbReference type="CTD" id="20216251"/>
<reference evidence="15" key="1">
    <citation type="submission" date="2012-12" db="EMBL/GenBank/DDBJ databases">
        <authorList>
            <person name="Hellsten U."/>
            <person name="Grimwood J."/>
            <person name="Chapman J.A."/>
            <person name="Shapiro H."/>
            <person name="Aerts A."/>
            <person name="Otillar R.P."/>
            <person name="Terry A.Y."/>
            <person name="Boore J.L."/>
            <person name="Simakov O."/>
            <person name="Marletaz F."/>
            <person name="Cho S.-J."/>
            <person name="Edsinger-Gonzales E."/>
            <person name="Havlak P."/>
            <person name="Kuo D.-H."/>
            <person name="Larsson T."/>
            <person name="Lv J."/>
            <person name="Arendt D."/>
            <person name="Savage R."/>
            <person name="Osoegawa K."/>
            <person name="de Jong P."/>
            <person name="Lindberg D.R."/>
            <person name="Seaver E.C."/>
            <person name="Weisblat D.A."/>
            <person name="Putnam N.H."/>
            <person name="Grigoriev I.V."/>
            <person name="Rokhsar D.S."/>
        </authorList>
    </citation>
    <scope>NUCLEOTIDE SEQUENCE</scope>
</reference>
<protein>
    <recommendedName>
        <fullName evidence="3">adenylate cyclase</fullName>
        <ecNumber evidence="3">4.6.1.1</ecNumber>
    </recommendedName>
</protein>
<evidence type="ECO:0000256" key="5">
    <source>
        <dbReference type="ARBA" id="ARBA00022723"/>
    </source>
</evidence>
<dbReference type="GO" id="GO:0004016">
    <property type="term" value="F:adenylate cyclase activity"/>
    <property type="evidence" value="ECO:0007669"/>
    <property type="project" value="UniProtKB-EC"/>
</dbReference>
<evidence type="ECO:0000256" key="1">
    <source>
        <dbReference type="ARBA" id="ARBA00001593"/>
    </source>
</evidence>
<evidence type="ECO:0000313" key="13">
    <source>
        <dbReference type="EMBL" id="ESN99701.1"/>
    </source>
</evidence>
<keyword evidence="10" id="KW-0472">Membrane</keyword>
<dbReference type="CDD" id="cd07302">
    <property type="entry name" value="CHD"/>
    <property type="match status" value="1"/>
</dbReference>
<dbReference type="RefSeq" id="XP_009022023.1">
    <property type="nucleotide sequence ID" value="XM_009023775.1"/>
</dbReference>
<dbReference type="EnsemblMetazoa" id="HelroT83785">
    <property type="protein sequence ID" value="HelroP83785"/>
    <property type="gene ID" value="HelroG83785"/>
</dbReference>
<dbReference type="EC" id="4.6.1.1" evidence="3"/>
<proteinExistence type="predicted"/>
<dbReference type="GO" id="GO:0035556">
    <property type="term" value="P:intracellular signal transduction"/>
    <property type="evidence" value="ECO:0007669"/>
    <property type="project" value="InterPro"/>
</dbReference>
<accession>T1G5A4</accession>
<keyword evidence="4" id="KW-0812">Transmembrane</keyword>
<reference evidence="14" key="3">
    <citation type="submission" date="2015-06" db="UniProtKB">
        <authorList>
            <consortium name="EnsemblMetazoa"/>
        </authorList>
    </citation>
    <scope>IDENTIFICATION</scope>
</reference>
<evidence type="ECO:0000256" key="8">
    <source>
        <dbReference type="ARBA" id="ARBA00022842"/>
    </source>
</evidence>
<evidence type="ECO:0000256" key="4">
    <source>
        <dbReference type="ARBA" id="ARBA00022692"/>
    </source>
</evidence>
<dbReference type="GO" id="GO:0005524">
    <property type="term" value="F:ATP binding"/>
    <property type="evidence" value="ECO:0007669"/>
    <property type="project" value="UniProtKB-KW"/>
</dbReference>
<dbReference type="KEGG" id="hro:HELRODRAFT_83785"/>
<dbReference type="Proteomes" id="UP000015101">
    <property type="component" value="Unassembled WGS sequence"/>
</dbReference>
<feature type="domain" description="Guanylate cyclase" evidence="12">
    <location>
        <begin position="18"/>
        <end position="104"/>
    </location>
</feature>
<dbReference type="SMART" id="SM00044">
    <property type="entry name" value="CYCc"/>
    <property type="match status" value="1"/>
</dbReference>
<dbReference type="EMBL" id="AMQM01005682">
    <property type="status" value="NOT_ANNOTATED_CDS"/>
    <property type="molecule type" value="Genomic_DNA"/>
</dbReference>
<dbReference type="Gene3D" id="3.30.70.1230">
    <property type="entry name" value="Nucleotide cyclase"/>
    <property type="match status" value="1"/>
</dbReference>
<dbReference type="InParanoid" id="T1G5A4"/>
<dbReference type="GO" id="GO:0009190">
    <property type="term" value="P:cyclic nucleotide biosynthetic process"/>
    <property type="evidence" value="ECO:0007669"/>
    <property type="project" value="InterPro"/>
</dbReference>
<dbReference type="GO" id="GO:0046872">
    <property type="term" value="F:metal ion binding"/>
    <property type="evidence" value="ECO:0007669"/>
    <property type="project" value="UniProtKB-KW"/>
</dbReference>